<name>A0AAJ0R175_ACIBA</name>
<dbReference type="Proteomes" id="UP000076296">
    <property type="component" value="Unassembled WGS sequence"/>
</dbReference>
<proteinExistence type="predicted"/>
<dbReference type="AlphaFoldDB" id="A0AAJ0R175"/>
<comment type="caution">
    <text evidence="1">The sequence shown here is derived from an EMBL/GenBank/DDBJ whole genome shotgun (WGS) entry which is preliminary data.</text>
</comment>
<accession>A0AAJ0R175</accession>
<dbReference type="EMBL" id="LRDT01000001">
    <property type="protein sequence ID" value="KZA22193.1"/>
    <property type="molecule type" value="Genomic_DNA"/>
</dbReference>
<evidence type="ECO:0000313" key="2">
    <source>
        <dbReference type="Proteomes" id="UP000076296"/>
    </source>
</evidence>
<reference evidence="1 2" key="1">
    <citation type="submission" date="2016-01" db="EMBL/GenBank/DDBJ databases">
        <title>Draft sequences of Acinetobacter baumannii isolates from wounded military personnel.</title>
        <authorList>
            <person name="Arivett B.A."/>
            <person name="Fiester S.E."/>
            <person name="Ream D.C."/>
            <person name="Actis L.A."/>
        </authorList>
    </citation>
    <scope>NUCLEOTIDE SEQUENCE [LARGE SCALE GENOMIC DNA]</scope>
    <source>
        <strain evidence="1 2">AB2828</strain>
    </source>
</reference>
<evidence type="ECO:0000313" key="1">
    <source>
        <dbReference type="EMBL" id="KZA22193.1"/>
    </source>
</evidence>
<organism evidence="1 2">
    <name type="scientific">Acinetobacter baumannii</name>
    <dbReference type="NCBI Taxonomy" id="470"/>
    <lineage>
        <taxon>Bacteria</taxon>
        <taxon>Pseudomonadati</taxon>
        <taxon>Pseudomonadota</taxon>
        <taxon>Gammaproteobacteria</taxon>
        <taxon>Moraxellales</taxon>
        <taxon>Moraxellaceae</taxon>
        <taxon>Acinetobacter</taxon>
        <taxon>Acinetobacter calcoaceticus/baumannii complex</taxon>
    </lineage>
</organism>
<gene>
    <name evidence="1" type="ORF">LV35_00019</name>
</gene>
<protein>
    <submittedName>
        <fullName evidence="1">Uncharacterized protein</fullName>
    </submittedName>
</protein>
<sequence>MLINSQMRILHQSGIVLCGLKTNDISPSLLISSLANQANKGYRGE</sequence>